<proteinExistence type="predicted"/>
<protein>
    <submittedName>
        <fullName evidence="1">Uncharacterized protein</fullName>
    </submittedName>
</protein>
<reference evidence="1 2" key="1">
    <citation type="journal article" date="2020" name="ISME J.">
        <title>Comparative genomics reveals insights into cyanobacterial evolution and habitat adaptation.</title>
        <authorList>
            <person name="Chen M.Y."/>
            <person name="Teng W.K."/>
            <person name="Zhao L."/>
            <person name="Hu C.X."/>
            <person name="Zhou Y.K."/>
            <person name="Han B.P."/>
            <person name="Song L.R."/>
            <person name="Shu W.S."/>
        </authorList>
    </citation>
    <scope>NUCLEOTIDE SEQUENCE [LARGE SCALE GENOMIC DNA]</scope>
    <source>
        <strain evidence="1 2">FACHB-252</strain>
    </source>
</reference>
<gene>
    <name evidence="1" type="ORF">H6G94_13260</name>
</gene>
<evidence type="ECO:0000313" key="2">
    <source>
        <dbReference type="Proteomes" id="UP000606396"/>
    </source>
</evidence>
<name>A0ABR8HAN0_NOSPU</name>
<accession>A0ABR8HAN0</accession>
<organism evidence="1 2">
    <name type="scientific">Nostoc punctiforme FACHB-252</name>
    <dbReference type="NCBI Taxonomy" id="1357509"/>
    <lineage>
        <taxon>Bacteria</taxon>
        <taxon>Bacillati</taxon>
        <taxon>Cyanobacteriota</taxon>
        <taxon>Cyanophyceae</taxon>
        <taxon>Nostocales</taxon>
        <taxon>Nostocaceae</taxon>
        <taxon>Nostoc</taxon>
    </lineage>
</organism>
<dbReference type="Proteomes" id="UP000606396">
    <property type="component" value="Unassembled WGS sequence"/>
</dbReference>
<dbReference type="EMBL" id="JACJTC010000009">
    <property type="protein sequence ID" value="MBD2612235.1"/>
    <property type="molecule type" value="Genomic_DNA"/>
</dbReference>
<sequence length="88" mass="10291">MLITPMGWWTVYHEFVSLELRLVTQKFLLIGTNTPKKSNLIFRKLQVKNIPLLLLTVDHSQLTNNSQPPEAEEFLFWISLKPISRGNR</sequence>
<comment type="caution">
    <text evidence="1">The sequence shown here is derived from an EMBL/GenBank/DDBJ whole genome shotgun (WGS) entry which is preliminary data.</text>
</comment>
<keyword evidence="2" id="KW-1185">Reference proteome</keyword>
<evidence type="ECO:0000313" key="1">
    <source>
        <dbReference type="EMBL" id="MBD2612235.1"/>
    </source>
</evidence>